<name>A0A1R1B280_PAELA</name>
<sequence>MARLQMRTVCLWLVLIILIGGCQNVSSPKEQELLSQAESEAIQFFKDTYQLDVEMTGSNNFISYFSPILILSHPLLIWLLYNTY</sequence>
<evidence type="ECO:0000256" key="1">
    <source>
        <dbReference type="SAM" id="Phobius"/>
    </source>
</evidence>
<protein>
    <recommendedName>
        <fullName evidence="4">Lipoprotein</fullName>
    </recommendedName>
</protein>
<keyword evidence="1" id="KW-0812">Transmembrane</keyword>
<organism evidence="2 3">
    <name type="scientific">Paenibacillus lautus</name>
    <name type="common">Bacillus lautus</name>
    <dbReference type="NCBI Taxonomy" id="1401"/>
    <lineage>
        <taxon>Bacteria</taxon>
        <taxon>Bacillati</taxon>
        <taxon>Bacillota</taxon>
        <taxon>Bacilli</taxon>
        <taxon>Bacillales</taxon>
        <taxon>Paenibacillaceae</taxon>
        <taxon>Paenibacillus</taxon>
    </lineage>
</organism>
<accession>A0A1R1B280</accession>
<reference evidence="2 3" key="1">
    <citation type="submission" date="2016-11" db="EMBL/GenBank/DDBJ databases">
        <title>Paenibacillus species isolates.</title>
        <authorList>
            <person name="Beno S.M."/>
        </authorList>
    </citation>
    <scope>NUCLEOTIDE SEQUENCE [LARGE SCALE GENOMIC DNA]</scope>
    <source>
        <strain evidence="2 3">FSL F4-0100</strain>
    </source>
</reference>
<dbReference type="PROSITE" id="PS51257">
    <property type="entry name" value="PROKAR_LIPOPROTEIN"/>
    <property type="match status" value="1"/>
</dbReference>
<gene>
    <name evidence="2" type="ORF">BK123_12885</name>
</gene>
<keyword evidence="1" id="KW-0472">Membrane</keyword>
<evidence type="ECO:0000313" key="2">
    <source>
        <dbReference type="EMBL" id="OME92772.1"/>
    </source>
</evidence>
<proteinExistence type="predicted"/>
<evidence type="ECO:0008006" key="4">
    <source>
        <dbReference type="Google" id="ProtNLM"/>
    </source>
</evidence>
<comment type="caution">
    <text evidence="2">The sequence shown here is derived from an EMBL/GenBank/DDBJ whole genome shotgun (WGS) entry which is preliminary data.</text>
</comment>
<dbReference type="Proteomes" id="UP000187074">
    <property type="component" value="Unassembled WGS sequence"/>
</dbReference>
<evidence type="ECO:0000313" key="3">
    <source>
        <dbReference type="Proteomes" id="UP000187074"/>
    </source>
</evidence>
<dbReference type="EMBL" id="MRTF01000004">
    <property type="protein sequence ID" value="OME92772.1"/>
    <property type="molecule type" value="Genomic_DNA"/>
</dbReference>
<feature type="transmembrane region" description="Helical" evidence="1">
    <location>
        <begin position="61"/>
        <end position="81"/>
    </location>
</feature>
<keyword evidence="1" id="KW-1133">Transmembrane helix</keyword>
<dbReference type="AlphaFoldDB" id="A0A1R1B280"/>